<name>A0A9Q0U653_SALVM</name>
<evidence type="ECO:0000313" key="1">
    <source>
        <dbReference type="EMBL" id="KAJ6724150.1"/>
    </source>
</evidence>
<reference evidence="1" key="2">
    <citation type="journal article" date="2023" name="Int. J. Mol. Sci.">
        <title>De Novo Assembly and Annotation of 11 Diverse Shrub Willow (Salix) Genomes Reveals Novel Gene Organization in Sex-Linked Regions.</title>
        <authorList>
            <person name="Hyden B."/>
            <person name="Feng K."/>
            <person name="Yates T.B."/>
            <person name="Jawdy S."/>
            <person name="Cereghino C."/>
            <person name="Smart L.B."/>
            <person name="Muchero W."/>
        </authorList>
    </citation>
    <scope>NUCLEOTIDE SEQUENCE [LARGE SCALE GENOMIC DNA]</scope>
    <source>
        <tissue evidence="1">Shoot tip</tissue>
    </source>
</reference>
<proteinExistence type="predicted"/>
<accession>A0A9Q0U653</accession>
<reference evidence="1" key="1">
    <citation type="submission" date="2022-11" db="EMBL/GenBank/DDBJ databases">
        <authorList>
            <person name="Hyden B.L."/>
            <person name="Feng K."/>
            <person name="Yates T."/>
            <person name="Jawdy S."/>
            <person name="Smart L.B."/>
            <person name="Muchero W."/>
        </authorList>
    </citation>
    <scope>NUCLEOTIDE SEQUENCE</scope>
    <source>
        <tissue evidence="1">Shoot tip</tissue>
    </source>
</reference>
<evidence type="ECO:0000313" key="2">
    <source>
        <dbReference type="Proteomes" id="UP001151529"/>
    </source>
</evidence>
<protein>
    <submittedName>
        <fullName evidence="1">Uncharacterized protein</fullName>
    </submittedName>
</protein>
<gene>
    <name evidence="1" type="ORF">OIU85_022111</name>
</gene>
<organism evidence="1 2">
    <name type="scientific">Salix viminalis</name>
    <name type="common">Common osier</name>
    <name type="synonym">Basket willow</name>
    <dbReference type="NCBI Taxonomy" id="40686"/>
    <lineage>
        <taxon>Eukaryota</taxon>
        <taxon>Viridiplantae</taxon>
        <taxon>Streptophyta</taxon>
        <taxon>Embryophyta</taxon>
        <taxon>Tracheophyta</taxon>
        <taxon>Spermatophyta</taxon>
        <taxon>Magnoliopsida</taxon>
        <taxon>eudicotyledons</taxon>
        <taxon>Gunneridae</taxon>
        <taxon>Pentapetalae</taxon>
        <taxon>rosids</taxon>
        <taxon>fabids</taxon>
        <taxon>Malpighiales</taxon>
        <taxon>Salicaceae</taxon>
        <taxon>Saliceae</taxon>
        <taxon>Salix</taxon>
    </lineage>
</organism>
<dbReference type="AlphaFoldDB" id="A0A9Q0U653"/>
<dbReference type="EMBL" id="JAPFFL010000005">
    <property type="protein sequence ID" value="KAJ6724150.1"/>
    <property type="molecule type" value="Genomic_DNA"/>
</dbReference>
<keyword evidence="2" id="KW-1185">Reference proteome</keyword>
<sequence length="136" mass="15495">MPGSLYATSKEQSPPSQIGCCRWRARSQAYSLLSIYLHVSLCSSSSLSSLHVHIELTHCFQNYMEKSFLHQRNHLLAYESGHWNLKCPIFNISCCFLEMILSYFPSKLNITTHIVFFFICVRVCFFDSDLIGGGAS</sequence>
<comment type="caution">
    <text evidence="1">The sequence shown here is derived from an EMBL/GenBank/DDBJ whole genome shotgun (WGS) entry which is preliminary data.</text>
</comment>
<dbReference type="Proteomes" id="UP001151529">
    <property type="component" value="Chromosome 11"/>
</dbReference>
<dbReference type="OrthoDB" id="10438782at2759"/>